<comment type="similarity">
    <text evidence="2">Belongs to the peptidase S54 family.</text>
</comment>
<feature type="transmembrane region" description="Helical" evidence="7">
    <location>
        <begin position="272"/>
        <end position="296"/>
    </location>
</feature>
<dbReference type="PANTHER" id="PTHR43731:SF14">
    <property type="entry name" value="PRESENILIN-ASSOCIATED RHOMBOID-LIKE PROTEIN, MITOCHONDRIAL"/>
    <property type="match status" value="1"/>
</dbReference>
<evidence type="ECO:0000256" key="6">
    <source>
        <dbReference type="ARBA" id="ARBA00023136"/>
    </source>
</evidence>
<sequence length="381" mass="42687">MNVHLLNYTIWHIARELVLHHRYSLVDNDEGMLTLKRRDGMRVVYLYLMPLFYGSSAEDQLELIRGQLQESIEWMKSIGFRKPNLIARKIHLYIRTDAGQQNPAEVITELQVSSLTERYRVETWVADLVEHEIYTAKSKVPGTDVIEQAVSSIHGIPYDETELYVVINRWHHEMLQTHQERTQPFEEAGRKRGGPLTLLLAAINVLIWLAMTAMGGSSNPQTLIAFGAKFNPLIDQGEYWRLFTPIFLHVGGLHLWFNSVSLLAIGGKLERVLGSVPFIVIYLGAGIFGNVSSYMFSPSISAGASGAIFGLMGALLYLTWKEPDTWGETMGFSIWTGLIMNIILGFAIPAIDNYAHFGGLISGFIIAFLLFGGKSIIRAAA</sequence>
<keyword evidence="4 9" id="KW-0378">Hydrolase</keyword>
<feature type="transmembrane region" description="Helical" evidence="7">
    <location>
        <begin position="302"/>
        <end position="320"/>
    </location>
</feature>
<protein>
    <submittedName>
        <fullName evidence="9">Rhomboid family intramembrane serine protease</fullName>
        <ecNumber evidence="9">3.4.21.-</ecNumber>
    </submittedName>
</protein>
<accession>A0AA96LQT5</accession>
<feature type="domain" description="Peptidase S54 rhomboid" evidence="8">
    <location>
        <begin position="237"/>
        <end position="371"/>
    </location>
</feature>
<feature type="transmembrane region" description="Helical" evidence="7">
    <location>
        <begin position="246"/>
        <end position="265"/>
    </location>
</feature>
<dbReference type="GO" id="GO:0004252">
    <property type="term" value="F:serine-type endopeptidase activity"/>
    <property type="evidence" value="ECO:0007669"/>
    <property type="project" value="InterPro"/>
</dbReference>
<evidence type="ECO:0000313" key="9">
    <source>
        <dbReference type="EMBL" id="WNR44128.1"/>
    </source>
</evidence>
<dbReference type="RefSeq" id="WP_314799465.1">
    <property type="nucleotide sequence ID" value="NZ_CP130319.1"/>
</dbReference>
<evidence type="ECO:0000313" key="10">
    <source>
        <dbReference type="Proteomes" id="UP001304650"/>
    </source>
</evidence>
<dbReference type="EMBL" id="CP130319">
    <property type="protein sequence ID" value="WNR44128.1"/>
    <property type="molecule type" value="Genomic_DNA"/>
</dbReference>
<reference evidence="9" key="1">
    <citation type="submission" date="2022-02" db="EMBL/GenBank/DDBJ databases">
        <title>Paenibacillus sp. MBLB1832 Whole Genome Shotgun Sequencing.</title>
        <authorList>
            <person name="Hwang C.Y."/>
            <person name="Cho E.-S."/>
            <person name="Seo M.-J."/>
        </authorList>
    </citation>
    <scope>NUCLEOTIDE SEQUENCE</scope>
    <source>
        <strain evidence="9">MBLB1832</strain>
    </source>
</reference>
<dbReference type="EC" id="3.4.21.-" evidence="9"/>
<keyword evidence="5 7" id="KW-1133">Transmembrane helix</keyword>
<feature type="transmembrane region" description="Helical" evidence="7">
    <location>
        <begin position="332"/>
        <end position="351"/>
    </location>
</feature>
<evidence type="ECO:0000256" key="3">
    <source>
        <dbReference type="ARBA" id="ARBA00022692"/>
    </source>
</evidence>
<evidence type="ECO:0000256" key="1">
    <source>
        <dbReference type="ARBA" id="ARBA00004141"/>
    </source>
</evidence>
<evidence type="ECO:0000256" key="7">
    <source>
        <dbReference type="SAM" id="Phobius"/>
    </source>
</evidence>
<evidence type="ECO:0000259" key="8">
    <source>
        <dbReference type="Pfam" id="PF01694"/>
    </source>
</evidence>
<dbReference type="Pfam" id="PF01694">
    <property type="entry name" value="Rhomboid"/>
    <property type="match status" value="1"/>
</dbReference>
<name>A0AA96LQT5_9BACL</name>
<evidence type="ECO:0000256" key="2">
    <source>
        <dbReference type="ARBA" id="ARBA00009045"/>
    </source>
</evidence>
<keyword evidence="10" id="KW-1185">Reference proteome</keyword>
<dbReference type="PANTHER" id="PTHR43731">
    <property type="entry name" value="RHOMBOID PROTEASE"/>
    <property type="match status" value="1"/>
</dbReference>
<comment type="subcellular location">
    <subcellularLocation>
        <location evidence="1">Membrane</location>
        <topology evidence="1">Multi-pass membrane protein</topology>
    </subcellularLocation>
</comment>
<dbReference type="SUPFAM" id="SSF144091">
    <property type="entry name" value="Rhomboid-like"/>
    <property type="match status" value="1"/>
</dbReference>
<dbReference type="Proteomes" id="UP001304650">
    <property type="component" value="Chromosome"/>
</dbReference>
<dbReference type="Gene3D" id="1.20.1540.10">
    <property type="entry name" value="Rhomboid-like"/>
    <property type="match status" value="1"/>
</dbReference>
<organism evidence="9 10">
    <name type="scientific">Paenibacillus roseopurpureus</name>
    <dbReference type="NCBI Taxonomy" id="2918901"/>
    <lineage>
        <taxon>Bacteria</taxon>
        <taxon>Bacillati</taxon>
        <taxon>Bacillota</taxon>
        <taxon>Bacilli</taxon>
        <taxon>Bacillales</taxon>
        <taxon>Paenibacillaceae</taxon>
        <taxon>Paenibacillus</taxon>
    </lineage>
</organism>
<gene>
    <name evidence="9" type="ORF">MJB10_24010</name>
</gene>
<dbReference type="InterPro" id="IPR050925">
    <property type="entry name" value="Rhomboid_protease_S54"/>
</dbReference>
<evidence type="ECO:0000256" key="4">
    <source>
        <dbReference type="ARBA" id="ARBA00022801"/>
    </source>
</evidence>
<keyword evidence="6 7" id="KW-0472">Membrane</keyword>
<dbReference type="KEGG" id="proo:MJB10_24010"/>
<feature type="transmembrane region" description="Helical" evidence="7">
    <location>
        <begin position="196"/>
        <end position="214"/>
    </location>
</feature>
<dbReference type="InterPro" id="IPR035952">
    <property type="entry name" value="Rhomboid-like_sf"/>
</dbReference>
<dbReference type="InterPro" id="IPR022764">
    <property type="entry name" value="Peptidase_S54_rhomboid_dom"/>
</dbReference>
<feature type="transmembrane region" description="Helical" evidence="7">
    <location>
        <begin position="357"/>
        <end position="377"/>
    </location>
</feature>
<evidence type="ECO:0000256" key="5">
    <source>
        <dbReference type="ARBA" id="ARBA00022989"/>
    </source>
</evidence>
<keyword evidence="3 7" id="KW-0812">Transmembrane</keyword>
<keyword evidence="9" id="KW-0645">Protease</keyword>
<proteinExistence type="inferred from homology"/>
<dbReference type="GO" id="GO:0006508">
    <property type="term" value="P:proteolysis"/>
    <property type="evidence" value="ECO:0007669"/>
    <property type="project" value="UniProtKB-KW"/>
</dbReference>
<dbReference type="AlphaFoldDB" id="A0AA96LQT5"/>
<dbReference type="GO" id="GO:0016020">
    <property type="term" value="C:membrane"/>
    <property type="evidence" value="ECO:0007669"/>
    <property type="project" value="UniProtKB-SubCell"/>
</dbReference>